<evidence type="ECO:0000313" key="2">
    <source>
        <dbReference type="EMBL" id="KAG9336534.1"/>
    </source>
</evidence>
<feature type="region of interest" description="Disordered" evidence="1">
    <location>
        <begin position="17"/>
        <end position="41"/>
    </location>
</feature>
<sequence length="120" mass="13597">MKRESLCGLSYTRPQRSISEQLALSHHTDHSSQGRTENSLTADAIKVDLQSSFHTHRRRAEAITKVPGLAGRQHSEHGWITRLLTQPHSGYRGRSEQKKRTSVNDNLRLRLTCGCGRRTP</sequence>
<proteinExistence type="predicted"/>
<accession>A0A8T2N9A9</accession>
<name>A0A8T2N9A9_9TELE</name>
<protein>
    <submittedName>
        <fullName evidence="2">Uncharacterized protein</fullName>
    </submittedName>
</protein>
<dbReference type="Proteomes" id="UP000824540">
    <property type="component" value="Unassembled WGS sequence"/>
</dbReference>
<organism evidence="2 3">
    <name type="scientific">Albula glossodonta</name>
    <name type="common">roundjaw bonefish</name>
    <dbReference type="NCBI Taxonomy" id="121402"/>
    <lineage>
        <taxon>Eukaryota</taxon>
        <taxon>Metazoa</taxon>
        <taxon>Chordata</taxon>
        <taxon>Craniata</taxon>
        <taxon>Vertebrata</taxon>
        <taxon>Euteleostomi</taxon>
        <taxon>Actinopterygii</taxon>
        <taxon>Neopterygii</taxon>
        <taxon>Teleostei</taxon>
        <taxon>Albuliformes</taxon>
        <taxon>Albulidae</taxon>
        <taxon>Albula</taxon>
    </lineage>
</organism>
<evidence type="ECO:0000256" key="1">
    <source>
        <dbReference type="SAM" id="MobiDB-lite"/>
    </source>
</evidence>
<gene>
    <name evidence="2" type="ORF">JZ751_002881</name>
</gene>
<dbReference type="EMBL" id="JAFBMS010000102">
    <property type="protein sequence ID" value="KAG9336534.1"/>
    <property type="molecule type" value="Genomic_DNA"/>
</dbReference>
<reference evidence="2" key="1">
    <citation type="thesis" date="2021" institute="BYU ScholarsArchive" country="Provo, UT, USA">
        <title>Applications of and Algorithms for Genome Assembly and Genomic Analyses with an Emphasis on Marine Teleosts.</title>
        <authorList>
            <person name="Pickett B.D."/>
        </authorList>
    </citation>
    <scope>NUCLEOTIDE SEQUENCE</scope>
    <source>
        <strain evidence="2">HI-2016</strain>
    </source>
</reference>
<keyword evidence="3" id="KW-1185">Reference proteome</keyword>
<dbReference type="AlphaFoldDB" id="A0A8T2N9A9"/>
<comment type="caution">
    <text evidence="2">The sequence shown here is derived from an EMBL/GenBank/DDBJ whole genome shotgun (WGS) entry which is preliminary data.</text>
</comment>
<evidence type="ECO:0000313" key="3">
    <source>
        <dbReference type="Proteomes" id="UP000824540"/>
    </source>
</evidence>